<reference evidence="4 5" key="1">
    <citation type="submission" date="2016-07" db="EMBL/GenBank/DDBJ databases">
        <title>Detection of Helicobacter winghamensis from caecal content of red fox (Vulpes vulpes).</title>
        <authorList>
            <person name="Zanoni R.G."/>
            <person name="Florio D."/>
            <person name="Caffara M."/>
            <person name="Renzi M."/>
            <person name="Parisi A."/>
            <person name="Pasquali F."/>
            <person name="Manfreda G."/>
        </authorList>
    </citation>
    <scope>NUCLEOTIDE SEQUENCE [LARGE SCALE GENOMIC DNA]</scope>
    <source>
        <strain evidence="4 5">295_13</strain>
    </source>
</reference>
<keyword evidence="5" id="KW-1185">Reference proteome</keyword>
<dbReference type="InterPro" id="IPR003697">
    <property type="entry name" value="Maf-like"/>
</dbReference>
<dbReference type="Gene3D" id="3.90.950.10">
    <property type="match status" value="1"/>
</dbReference>
<accession>A0A2N3PI77</accession>
<dbReference type="GO" id="GO:0047429">
    <property type="term" value="F:nucleoside triphosphate diphosphatase activity"/>
    <property type="evidence" value="ECO:0007669"/>
    <property type="project" value="InterPro"/>
</dbReference>
<dbReference type="STRING" id="556267.HWAG_00872"/>
<comment type="caution">
    <text evidence="4">The sequence shown here is derived from an EMBL/GenBank/DDBJ whole genome shotgun (WGS) entry which is preliminary data.</text>
</comment>
<proteinExistence type="predicted"/>
<dbReference type="GeneID" id="97290119"/>
<sequence length="184" mass="20537">MLRLCSTSKVRQEILRNFGIPFIVSDNGFDEEILELKTKSPRDFAYMAALGKYQSALERYGLEIPLLIVDSVVSCDGVLQRKAKSEAEALEFLKAQSGGVLSVLSCAILHSEAFYCIDLSATHYVLDHFNKEVMESYLQSGLWRGKAGAVMVEGFHKNFIKQQIGSTHNAMGLQIEVLLPFLKD</sequence>
<evidence type="ECO:0000256" key="2">
    <source>
        <dbReference type="ARBA" id="ARBA00022801"/>
    </source>
</evidence>
<evidence type="ECO:0000256" key="3">
    <source>
        <dbReference type="ARBA" id="ARBA00023080"/>
    </source>
</evidence>
<dbReference type="AlphaFoldDB" id="A0A2N3PI77"/>
<dbReference type="EMBL" id="MBPK01000043">
    <property type="protein sequence ID" value="PKT80368.1"/>
    <property type="molecule type" value="Genomic_DNA"/>
</dbReference>
<dbReference type="PIRSF" id="PIRSF006305">
    <property type="entry name" value="Maf"/>
    <property type="match status" value="1"/>
</dbReference>
<dbReference type="PANTHER" id="PTHR43213">
    <property type="entry name" value="BIFUNCTIONAL DTTP/UTP PYROPHOSPHATASE/METHYLTRANSFERASE PROTEIN-RELATED"/>
    <property type="match status" value="1"/>
</dbReference>
<name>A0A2N3PI77_9HELI</name>
<dbReference type="OrthoDB" id="5339137at2"/>
<dbReference type="SUPFAM" id="SSF52972">
    <property type="entry name" value="ITPase-like"/>
    <property type="match status" value="1"/>
</dbReference>
<dbReference type="NCBIfam" id="NF003141">
    <property type="entry name" value="PRK04056.1"/>
    <property type="match status" value="1"/>
</dbReference>
<dbReference type="GO" id="GO:0009117">
    <property type="term" value="P:nucleotide metabolic process"/>
    <property type="evidence" value="ECO:0007669"/>
    <property type="project" value="UniProtKB-KW"/>
</dbReference>
<keyword evidence="2" id="KW-0378">Hydrolase</keyword>
<evidence type="ECO:0000313" key="5">
    <source>
        <dbReference type="Proteomes" id="UP000233350"/>
    </source>
</evidence>
<dbReference type="Pfam" id="PF02545">
    <property type="entry name" value="Maf"/>
    <property type="match status" value="1"/>
</dbReference>
<evidence type="ECO:0000256" key="1">
    <source>
        <dbReference type="ARBA" id="ARBA00001968"/>
    </source>
</evidence>
<comment type="cofactor">
    <cofactor evidence="1">
        <name>a divalent metal cation</name>
        <dbReference type="ChEBI" id="CHEBI:60240"/>
    </cofactor>
</comment>
<evidence type="ECO:0000313" key="4">
    <source>
        <dbReference type="EMBL" id="PKT80368.1"/>
    </source>
</evidence>
<dbReference type="InterPro" id="IPR029001">
    <property type="entry name" value="ITPase-like_fam"/>
</dbReference>
<protein>
    <submittedName>
        <fullName evidence="4">Septum formation inhibitor Maf</fullName>
    </submittedName>
</protein>
<keyword evidence="3" id="KW-0546">Nucleotide metabolism</keyword>
<dbReference type="Proteomes" id="UP000233350">
    <property type="component" value="Unassembled WGS sequence"/>
</dbReference>
<dbReference type="RefSeq" id="WP_006802568.1">
    <property type="nucleotide sequence ID" value="NZ_CABKOI010000020.1"/>
</dbReference>
<gene>
    <name evidence="4" type="ORF">BCM31_03225</name>
</gene>
<dbReference type="PANTHER" id="PTHR43213:SF5">
    <property type="entry name" value="BIFUNCTIONAL DTTP_UTP PYROPHOSPHATASE_METHYLTRANSFERASE PROTEIN-RELATED"/>
    <property type="match status" value="1"/>
</dbReference>
<organism evidence="4 5">
    <name type="scientific">Helicobacter winghamensis</name>
    <dbReference type="NCBI Taxonomy" id="157268"/>
    <lineage>
        <taxon>Bacteria</taxon>
        <taxon>Pseudomonadati</taxon>
        <taxon>Campylobacterota</taxon>
        <taxon>Epsilonproteobacteria</taxon>
        <taxon>Campylobacterales</taxon>
        <taxon>Helicobacteraceae</taxon>
        <taxon>Helicobacter</taxon>
    </lineage>
</organism>